<feature type="compositionally biased region" description="Acidic residues" evidence="1">
    <location>
        <begin position="444"/>
        <end position="456"/>
    </location>
</feature>
<gene>
    <name evidence="3" type="ORF">ARMOST_03242</name>
</gene>
<dbReference type="InterPro" id="IPR046985">
    <property type="entry name" value="IP5"/>
</dbReference>
<feature type="region of interest" description="Disordered" evidence="1">
    <location>
        <begin position="565"/>
        <end position="606"/>
    </location>
</feature>
<dbReference type="EMBL" id="FUEG01000002">
    <property type="protein sequence ID" value="SJK99931.1"/>
    <property type="molecule type" value="Genomic_DNA"/>
</dbReference>
<feature type="compositionally biased region" description="Low complexity" evidence="1">
    <location>
        <begin position="664"/>
        <end position="682"/>
    </location>
</feature>
<feature type="compositionally biased region" description="Polar residues" evidence="1">
    <location>
        <begin position="690"/>
        <end position="713"/>
    </location>
</feature>
<dbReference type="OMA" id="KGPYQLL"/>
<dbReference type="GO" id="GO:0046856">
    <property type="term" value="P:phosphatidylinositol dephosphorylation"/>
    <property type="evidence" value="ECO:0007669"/>
    <property type="project" value="InterPro"/>
</dbReference>
<protein>
    <recommendedName>
        <fullName evidence="2">Inositol polyphosphate-related phosphatase domain-containing protein</fullName>
    </recommendedName>
</protein>
<dbReference type="OrthoDB" id="405996at2759"/>
<dbReference type="InterPro" id="IPR036691">
    <property type="entry name" value="Endo/exonu/phosph_ase_sf"/>
</dbReference>
<feature type="region of interest" description="Disordered" evidence="1">
    <location>
        <begin position="413"/>
        <end position="495"/>
    </location>
</feature>
<feature type="region of interest" description="Disordered" evidence="1">
    <location>
        <begin position="663"/>
        <end position="713"/>
    </location>
</feature>
<evidence type="ECO:0000313" key="4">
    <source>
        <dbReference type="Proteomes" id="UP000219338"/>
    </source>
</evidence>
<evidence type="ECO:0000259" key="2">
    <source>
        <dbReference type="SMART" id="SM00128"/>
    </source>
</evidence>
<dbReference type="STRING" id="47428.A0A284QU53"/>
<dbReference type="SUPFAM" id="SSF56219">
    <property type="entry name" value="DNase I-like"/>
    <property type="match status" value="1"/>
</dbReference>
<feature type="region of interest" description="Disordered" evidence="1">
    <location>
        <begin position="747"/>
        <end position="778"/>
    </location>
</feature>
<dbReference type="PANTHER" id="PTHR11200">
    <property type="entry name" value="INOSITOL 5-PHOSPHATASE"/>
    <property type="match status" value="1"/>
</dbReference>
<reference evidence="4" key="1">
    <citation type="journal article" date="2017" name="Nat. Ecol. Evol.">
        <title>Genome expansion and lineage-specific genetic innovations in the forest pathogenic fungi Armillaria.</title>
        <authorList>
            <person name="Sipos G."/>
            <person name="Prasanna A.N."/>
            <person name="Walter M.C."/>
            <person name="O'Connor E."/>
            <person name="Balint B."/>
            <person name="Krizsan K."/>
            <person name="Kiss B."/>
            <person name="Hess J."/>
            <person name="Varga T."/>
            <person name="Slot J."/>
            <person name="Riley R."/>
            <person name="Boka B."/>
            <person name="Rigling D."/>
            <person name="Barry K."/>
            <person name="Lee J."/>
            <person name="Mihaltcheva S."/>
            <person name="LaButti K."/>
            <person name="Lipzen A."/>
            <person name="Waldron R."/>
            <person name="Moloney N.M."/>
            <person name="Sperisen C."/>
            <person name="Kredics L."/>
            <person name="Vagvoelgyi C."/>
            <person name="Patrignani A."/>
            <person name="Fitzpatrick D."/>
            <person name="Nagy I."/>
            <person name="Doyle S."/>
            <person name="Anderson J.B."/>
            <person name="Grigoriev I.V."/>
            <person name="Gueldener U."/>
            <person name="Muensterkoetter M."/>
            <person name="Nagy L.G."/>
        </authorList>
    </citation>
    <scope>NUCLEOTIDE SEQUENCE [LARGE SCALE GENOMIC DNA]</scope>
    <source>
        <strain evidence="4">C18/9</strain>
    </source>
</reference>
<feature type="compositionally biased region" description="Polar residues" evidence="1">
    <location>
        <begin position="486"/>
        <end position="495"/>
    </location>
</feature>
<keyword evidence="4" id="KW-1185">Reference proteome</keyword>
<dbReference type="Gene3D" id="3.60.10.10">
    <property type="entry name" value="Endonuclease/exonuclease/phosphatase"/>
    <property type="match status" value="2"/>
</dbReference>
<accession>A0A284QU53</accession>
<feature type="compositionally biased region" description="Basic and acidic residues" evidence="1">
    <location>
        <begin position="417"/>
        <end position="426"/>
    </location>
</feature>
<feature type="region of interest" description="Disordered" evidence="1">
    <location>
        <begin position="148"/>
        <end position="185"/>
    </location>
</feature>
<feature type="compositionally biased region" description="Basic and acidic residues" evidence="1">
    <location>
        <begin position="148"/>
        <end position="179"/>
    </location>
</feature>
<dbReference type="AlphaFoldDB" id="A0A284QU53"/>
<feature type="compositionally biased region" description="Polar residues" evidence="1">
    <location>
        <begin position="761"/>
        <end position="775"/>
    </location>
</feature>
<proteinExistence type="predicted"/>
<dbReference type="SMART" id="SM00128">
    <property type="entry name" value="IPPc"/>
    <property type="match status" value="1"/>
</dbReference>
<evidence type="ECO:0000256" key="1">
    <source>
        <dbReference type="SAM" id="MobiDB-lite"/>
    </source>
</evidence>
<dbReference type="GO" id="GO:0004439">
    <property type="term" value="F:phosphatidylinositol-4,5-bisphosphate 5-phosphatase activity"/>
    <property type="evidence" value="ECO:0007669"/>
    <property type="project" value="TreeGrafter"/>
</dbReference>
<dbReference type="PANTHER" id="PTHR11200:SF275">
    <property type="entry name" value="LD06095P"/>
    <property type="match status" value="1"/>
</dbReference>
<feature type="compositionally biased region" description="Low complexity" evidence="1">
    <location>
        <begin position="457"/>
        <end position="471"/>
    </location>
</feature>
<dbReference type="Pfam" id="PF22669">
    <property type="entry name" value="Exo_endo_phos2"/>
    <property type="match status" value="2"/>
</dbReference>
<feature type="domain" description="Inositol polyphosphate-related phosphatase" evidence="2">
    <location>
        <begin position="183"/>
        <end position="443"/>
    </location>
</feature>
<sequence>MPVTAAAPSRQGQQTVLARLHGLFPHSAPPSSDSTLHDRHIPQMPPTAKPTAPSPKFLKIRILTWNMHDSVPKARVAATVVGDLEELLGKVPLYTPNTPSSTDSFPVLPADDTHPYHLVVVAGQECPSMSGKSRRCMPMGLGAGFKLIEKDDKDKERSSKHSVKDDTVRSKKNVEDPPHEAPTGWTSMVEDWLCHGGSCCARVSSPTTNDISMPKALSPRITSKEPRKGPYQLLIKERMMGIYLAVYIHRDLKSHVDGTSKSAVTAGLIGGRVGNKGAVGISLKIDGMSFLFLNCHLTAHEGKVNHRLANLAKIKSELSVDDFLSHTDERMMAEDLTDKFDFTFIFGDLNFRLNISRLHADWLISRQEYAQALAFDQLRDIMEKEQAFVGFQEAPIDFPPTFKYDVLRTLKRPKHGSRPDRWRGAGERSQPLTEVEEKEKELEYGEDDDADEEGEGENASLSSSAWTSTHSRLVTEGDDDELDSPLMSQGTTPGSKVSLSLAAHKAKIKWLSILSPSIPATPAKWLKIRHSPDIEVMKNHKPHSSVDIVGEIKTPLREERAISLDGAESRLLKPPPLGRVSSTKSSVPSDDEDGKGDVDKGVYDSSHKKRVPSWCDRILWKSTVIPEPETKLESPEPHSRARTRMGQFFAHAFWPLSARRRESSGSLTSGTISTPPSTTDSPRASRDILHNTSPFSRFTNPVQHPNTQLPEHTTIPYTTSTAQFPITETPPLLPRSNSNDIDIQRRHSASLTTDPTPPRRASTSHATNSEGNQNPFAPLDKAIRDHTQRISTPSRWRFFPFLSHNNSSIANPLEADRENARTEIRRKGDVICLSYDTLDDRGMRRLEGRSDHRPVIGSYAVYV</sequence>
<feature type="compositionally biased region" description="Basic and acidic residues" evidence="1">
    <location>
        <begin position="595"/>
        <end position="606"/>
    </location>
</feature>
<organism evidence="3 4">
    <name type="scientific">Armillaria ostoyae</name>
    <name type="common">Armillaria root rot fungus</name>
    <dbReference type="NCBI Taxonomy" id="47428"/>
    <lineage>
        <taxon>Eukaryota</taxon>
        <taxon>Fungi</taxon>
        <taxon>Dikarya</taxon>
        <taxon>Basidiomycota</taxon>
        <taxon>Agaricomycotina</taxon>
        <taxon>Agaricomycetes</taxon>
        <taxon>Agaricomycetidae</taxon>
        <taxon>Agaricales</taxon>
        <taxon>Marasmiineae</taxon>
        <taxon>Physalacriaceae</taxon>
        <taxon>Armillaria</taxon>
    </lineage>
</organism>
<evidence type="ECO:0000313" key="3">
    <source>
        <dbReference type="EMBL" id="SJK99931.1"/>
    </source>
</evidence>
<dbReference type="Proteomes" id="UP000219338">
    <property type="component" value="Unassembled WGS sequence"/>
</dbReference>
<dbReference type="InterPro" id="IPR000300">
    <property type="entry name" value="IPPc"/>
</dbReference>
<name>A0A284QU53_ARMOS</name>